<protein>
    <submittedName>
        <fullName evidence="2">Uncharacterized protein</fullName>
    </submittedName>
</protein>
<dbReference type="EMBL" id="JAZHXI010000001">
    <property type="protein sequence ID" value="KAL2076079.1"/>
    <property type="molecule type" value="Genomic_DNA"/>
</dbReference>
<comment type="caution">
    <text evidence="2">The sequence shown here is derived from an EMBL/GenBank/DDBJ whole genome shotgun (WGS) entry which is preliminary data.</text>
</comment>
<gene>
    <name evidence="2" type="ORF">VTL71DRAFT_1022</name>
</gene>
<sequence>MRMRCIIKRHTLFFMLPSDWAPRSDGLGMAWTTGQSALAARIGLSASLKSCLPAVQVYALSSGILNSRPRDDTDKLKLTKLSPVTTSIRRKNNVRPCPTIEDGWWGYLPYLAPTVGKVLLAGRPTTVLAPTFDSPADSAPQNSTTRSDVVDSQSASVDNLKCYSCRRLYFLFSCSL</sequence>
<proteinExistence type="predicted"/>
<accession>A0ABR4D1W5</accession>
<feature type="region of interest" description="Disordered" evidence="1">
    <location>
        <begin position="131"/>
        <end position="150"/>
    </location>
</feature>
<evidence type="ECO:0000313" key="3">
    <source>
        <dbReference type="Proteomes" id="UP001595075"/>
    </source>
</evidence>
<dbReference type="Proteomes" id="UP001595075">
    <property type="component" value="Unassembled WGS sequence"/>
</dbReference>
<organism evidence="2 3">
    <name type="scientific">Oculimacula yallundae</name>
    <dbReference type="NCBI Taxonomy" id="86028"/>
    <lineage>
        <taxon>Eukaryota</taxon>
        <taxon>Fungi</taxon>
        <taxon>Dikarya</taxon>
        <taxon>Ascomycota</taxon>
        <taxon>Pezizomycotina</taxon>
        <taxon>Leotiomycetes</taxon>
        <taxon>Helotiales</taxon>
        <taxon>Ploettnerulaceae</taxon>
        <taxon>Oculimacula</taxon>
    </lineage>
</organism>
<reference evidence="2 3" key="1">
    <citation type="journal article" date="2024" name="Commun. Biol.">
        <title>Comparative genomic analysis of thermophilic fungi reveals convergent evolutionary adaptations and gene losses.</title>
        <authorList>
            <person name="Steindorff A.S."/>
            <person name="Aguilar-Pontes M.V."/>
            <person name="Robinson A.J."/>
            <person name="Andreopoulos B."/>
            <person name="LaButti K."/>
            <person name="Kuo A."/>
            <person name="Mondo S."/>
            <person name="Riley R."/>
            <person name="Otillar R."/>
            <person name="Haridas S."/>
            <person name="Lipzen A."/>
            <person name="Grimwood J."/>
            <person name="Schmutz J."/>
            <person name="Clum A."/>
            <person name="Reid I.D."/>
            <person name="Moisan M.C."/>
            <person name="Butler G."/>
            <person name="Nguyen T.T.M."/>
            <person name="Dewar K."/>
            <person name="Conant G."/>
            <person name="Drula E."/>
            <person name="Henrissat B."/>
            <person name="Hansel C."/>
            <person name="Singer S."/>
            <person name="Hutchinson M.I."/>
            <person name="de Vries R.P."/>
            <person name="Natvig D.O."/>
            <person name="Powell A.J."/>
            <person name="Tsang A."/>
            <person name="Grigoriev I.V."/>
        </authorList>
    </citation>
    <scope>NUCLEOTIDE SEQUENCE [LARGE SCALE GENOMIC DNA]</scope>
    <source>
        <strain evidence="2 3">CBS 494.80</strain>
    </source>
</reference>
<name>A0ABR4D1W5_9HELO</name>
<keyword evidence="3" id="KW-1185">Reference proteome</keyword>
<evidence type="ECO:0000313" key="2">
    <source>
        <dbReference type="EMBL" id="KAL2076079.1"/>
    </source>
</evidence>
<evidence type="ECO:0000256" key="1">
    <source>
        <dbReference type="SAM" id="MobiDB-lite"/>
    </source>
</evidence>